<evidence type="ECO:0000313" key="2">
    <source>
        <dbReference type="EMBL" id="RKN72867.1"/>
    </source>
</evidence>
<proteinExistence type="predicted"/>
<keyword evidence="3" id="KW-1185">Reference proteome</keyword>
<name>A0A3B0BMA2_9ACTN</name>
<dbReference type="EMBL" id="RBAM01000005">
    <property type="protein sequence ID" value="RKN72867.1"/>
    <property type="molecule type" value="Genomic_DNA"/>
</dbReference>
<evidence type="ECO:0000256" key="1">
    <source>
        <dbReference type="SAM" id="Phobius"/>
    </source>
</evidence>
<accession>A0A3B0BMA2</accession>
<evidence type="ECO:0000313" key="3">
    <source>
        <dbReference type="Proteomes" id="UP000270343"/>
    </source>
</evidence>
<sequence>MSEGAGQQDGNRNQAAGLSAICAFASVAAVGSWYLFPHLFIPFSLVCALGAVITGHVGRWRARRLGGEGRWIALAGLIAGWLMLAVCLLVALLSIGLFAAIFALTT</sequence>
<organism evidence="2 3">
    <name type="scientific">Streptomyces klenkii</name>
    <dbReference type="NCBI Taxonomy" id="1420899"/>
    <lineage>
        <taxon>Bacteria</taxon>
        <taxon>Bacillati</taxon>
        <taxon>Actinomycetota</taxon>
        <taxon>Actinomycetes</taxon>
        <taxon>Kitasatosporales</taxon>
        <taxon>Streptomycetaceae</taxon>
        <taxon>Streptomyces</taxon>
    </lineage>
</organism>
<dbReference type="Proteomes" id="UP000270343">
    <property type="component" value="Unassembled WGS sequence"/>
</dbReference>
<comment type="caution">
    <text evidence="2">The sequence shown here is derived from an EMBL/GenBank/DDBJ whole genome shotgun (WGS) entry which is preliminary data.</text>
</comment>
<keyword evidence="1" id="KW-0812">Transmembrane</keyword>
<feature type="transmembrane region" description="Helical" evidence="1">
    <location>
        <begin position="71"/>
        <end position="104"/>
    </location>
</feature>
<dbReference type="AlphaFoldDB" id="A0A3B0BMA2"/>
<protein>
    <submittedName>
        <fullName evidence="2">DUF4190 domain-containing protein</fullName>
    </submittedName>
</protein>
<gene>
    <name evidence="2" type="ORF">D7231_15560</name>
</gene>
<feature type="transmembrane region" description="Helical" evidence="1">
    <location>
        <begin position="15"/>
        <end position="34"/>
    </location>
</feature>
<feature type="transmembrane region" description="Helical" evidence="1">
    <location>
        <begin position="40"/>
        <end position="59"/>
    </location>
</feature>
<keyword evidence="1" id="KW-1133">Transmembrane helix</keyword>
<reference evidence="2 3" key="1">
    <citation type="journal article" date="2015" name="Antonie Van Leeuwenhoek">
        <title>Streptomyces klenkii sp. nov., isolated from deep marine sediment.</title>
        <authorList>
            <person name="Veyisoglu A."/>
            <person name="Sahin N."/>
        </authorList>
    </citation>
    <scope>NUCLEOTIDE SEQUENCE [LARGE SCALE GENOMIC DNA]</scope>
    <source>
        <strain evidence="2 3">KCTC 29202</strain>
    </source>
</reference>
<keyword evidence="1" id="KW-0472">Membrane</keyword>